<dbReference type="EMBL" id="BAUT01000005">
    <property type="protein sequence ID" value="GAE24966.1"/>
    <property type="molecule type" value="Genomic_DNA"/>
</dbReference>
<dbReference type="STRING" id="1236970.JCM9140_933"/>
<protein>
    <submittedName>
        <fullName evidence="1">Uncharacterized protein</fullName>
    </submittedName>
</protein>
<sequence>MGKKKKRKKQEVNLGKLVKHFGYRSEVKLNKWLHQLFEDDQMMKLIKQGAKNHRKGLKELREYMNVIALYLNVPTKEDVANVAKISKQIEEKVDAIEERLMTGSTEVKRPERVTKYEYKRELKKLLIQSIVDSSNLKEK</sequence>
<dbReference type="AlphaFoldDB" id="W4PYT1"/>
<evidence type="ECO:0000313" key="2">
    <source>
        <dbReference type="Proteomes" id="UP000018890"/>
    </source>
</evidence>
<name>W4PYT1_9BACI</name>
<evidence type="ECO:0000313" key="1">
    <source>
        <dbReference type="EMBL" id="GAE24966.1"/>
    </source>
</evidence>
<dbReference type="OrthoDB" id="2872086at2"/>
<dbReference type="Proteomes" id="UP000018890">
    <property type="component" value="Unassembled WGS sequence"/>
</dbReference>
<accession>W4PYT1</accession>
<proteinExistence type="predicted"/>
<dbReference type="RefSeq" id="WP_034742702.1">
    <property type="nucleotide sequence ID" value="NZ_BAUT01000005.1"/>
</dbReference>
<comment type="caution">
    <text evidence="1">The sequence shown here is derived from an EMBL/GenBank/DDBJ whole genome shotgun (WGS) entry which is preliminary data.</text>
</comment>
<keyword evidence="2" id="KW-1185">Reference proteome</keyword>
<organism evidence="1 2">
    <name type="scientific">Halalkalibacter wakoensis JCM 9140</name>
    <dbReference type="NCBI Taxonomy" id="1236970"/>
    <lineage>
        <taxon>Bacteria</taxon>
        <taxon>Bacillati</taxon>
        <taxon>Bacillota</taxon>
        <taxon>Bacilli</taxon>
        <taxon>Bacillales</taxon>
        <taxon>Bacillaceae</taxon>
        <taxon>Halalkalibacter</taxon>
    </lineage>
</organism>
<gene>
    <name evidence="1" type="ORF">JCM9140_933</name>
</gene>
<reference evidence="1" key="1">
    <citation type="journal article" date="2014" name="Genome Announc.">
        <title>Draft Genome Sequences of Three Alkaliphilic Bacillus Strains, Bacillus wakoensis JCM 9140T, Bacillus akibai JCM 9157T, and Bacillus hemicellulosilyticus JCM 9152T.</title>
        <authorList>
            <person name="Yuki M."/>
            <person name="Oshima K."/>
            <person name="Suda W."/>
            <person name="Oshida Y."/>
            <person name="Kitamura K."/>
            <person name="Iida T."/>
            <person name="Hattori M."/>
            <person name="Ohkuma M."/>
        </authorList>
    </citation>
    <scope>NUCLEOTIDE SEQUENCE [LARGE SCALE GENOMIC DNA]</scope>
    <source>
        <strain evidence="1">JCM 9140</strain>
    </source>
</reference>